<sequence length="125" mass="15170">MNENAISRSRWVLIENEEDQDIIFYERGEEEREYIDSMQDYRMTHDMFDSQLGQKKVSPLTKFMEAYLPQAMRVNERLFSENDILCSERRKVDMENRCFLKSFFFHSGLIVRLAVDIEAFWFFNL</sequence>
<accession>A0A3M7SJT4</accession>
<evidence type="ECO:0000313" key="2">
    <source>
        <dbReference type="Proteomes" id="UP000276133"/>
    </source>
</evidence>
<gene>
    <name evidence="1" type="ORF">BpHYR1_003103</name>
</gene>
<organism evidence="1 2">
    <name type="scientific">Brachionus plicatilis</name>
    <name type="common">Marine rotifer</name>
    <name type="synonym">Brachionus muelleri</name>
    <dbReference type="NCBI Taxonomy" id="10195"/>
    <lineage>
        <taxon>Eukaryota</taxon>
        <taxon>Metazoa</taxon>
        <taxon>Spiralia</taxon>
        <taxon>Gnathifera</taxon>
        <taxon>Rotifera</taxon>
        <taxon>Eurotatoria</taxon>
        <taxon>Monogononta</taxon>
        <taxon>Pseudotrocha</taxon>
        <taxon>Ploima</taxon>
        <taxon>Brachionidae</taxon>
        <taxon>Brachionus</taxon>
    </lineage>
</organism>
<name>A0A3M7SJT4_BRAPC</name>
<proteinExistence type="predicted"/>
<reference evidence="1 2" key="1">
    <citation type="journal article" date="2018" name="Sci. Rep.">
        <title>Genomic signatures of local adaptation to the degree of environmental predictability in rotifers.</title>
        <authorList>
            <person name="Franch-Gras L."/>
            <person name="Hahn C."/>
            <person name="Garcia-Roger E.M."/>
            <person name="Carmona M.J."/>
            <person name="Serra M."/>
            <person name="Gomez A."/>
        </authorList>
    </citation>
    <scope>NUCLEOTIDE SEQUENCE [LARGE SCALE GENOMIC DNA]</scope>
    <source>
        <strain evidence="1">HYR1</strain>
    </source>
</reference>
<protein>
    <submittedName>
        <fullName evidence="1">Uncharacterized protein</fullName>
    </submittedName>
</protein>
<comment type="caution">
    <text evidence="1">The sequence shown here is derived from an EMBL/GenBank/DDBJ whole genome shotgun (WGS) entry which is preliminary data.</text>
</comment>
<dbReference type="Proteomes" id="UP000276133">
    <property type="component" value="Unassembled WGS sequence"/>
</dbReference>
<evidence type="ECO:0000313" key="1">
    <source>
        <dbReference type="EMBL" id="RNA35887.1"/>
    </source>
</evidence>
<dbReference type="AlphaFoldDB" id="A0A3M7SJT4"/>
<dbReference type="EMBL" id="REGN01001277">
    <property type="protein sequence ID" value="RNA35887.1"/>
    <property type="molecule type" value="Genomic_DNA"/>
</dbReference>
<keyword evidence="2" id="KW-1185">Reference proteome</keyword>